<evidence type="ECO:0000313" key="2">
    <source>
        <dbReference type="Proteomes" id="UP001060085"/>
    </source>
</evidence>
<dbReference type="Proteomes" id="UP001060085">
    <property type="component" value="Linkage Group LG05"/>
</dbReference>
<comment type="caution">
    <text evidence="1">The sequence shown here is derived from an EMBL/GenBank/DDBJ whole genome shotgun (WGS) entry which is preliminary data.</text>
</comment>
<organism evidence="1 2">
    <name type="scientific">Catharanthus roseus</name>
    <name type="common">Madagascar periwinkle</name>
    <name type="synonym">Vinca rosea</name>
    <dbReference type="NCBI Taxonomy" id="4058"/>
    <lineage>
        <taxon>Eukaryota</taxon>
        <taxon>Viridiplantae</taxon>
        <taxon>Streptophyta</taxon>
        <taxon>Embryophyta</taxon>
        <taxon>Tracheophyta</taxon>
        <taxon>Spermatophyta</taxon>
        <taxon>Magnoliopsida</taxon>
        <taxon>eudicotyledons</taxon>
        <taxon>Gunneridae</taxon>
        <taxon>Pentapetalae</taxon>
        <taxon>asterids</taxon>
        <taxon>lamiids</taxon>
        <taxon>Gentianales</taxon>
        <taxon>Apocynaceae</taxon>
        <taxon>Rauvolfioideae</taxon>
        <taxon>Vinceae</taxon>
        <taxon>Catharanthinae</taxon>
        <taxon>Catharanthus</taxon>
    </lineage>
</organism>
<dbReference type="EMBL" id="CM044705">
    <property type="protein sequence ID" value="KAI5663800.1"/>
    <property type="molecule type" value="Genomic_DNA"/>
</dbReference>
<evidence type="ECO:0000313" key="1">
    <source>
        <dbReference type="EMBL" id="KAI5663800.1"/>
    </source>
</evidence>
<gene>
    <name evidence="1" type="ORF">M9H77_23123</name>
</gene>
<keyword evidence="2" id="KW-1185">Reference proteome</keyword>
<accession>A0ACC0AU52</accession>
<name>A0ACC0AU52_CATRO</name>
<sequence>MASEIAGPAVEFLAATLWQEIQWVISYRNNIDSLKQGINELNETRDRVDQLVKEAERNGEKIFPDVEKWLTVVKNLNTLSNQVFYGDSKDSQMTLSCCSCPNLKSRYSLSHRAKQYSGEIEKYIKEGKEFQRVGYIELERPRTHLLAQDLEKFESRSLILKEVLENLKNSEVSIIGICGMAGVGKTKLVDAIAERVEVEKSFDEVAKAELRQSPDFLRDIQGQLANWLDLDLKDSVLEKRARRLSQRLDGKKILVILDDLSDFLDLASLGIPIKHGQKGLKVMFTSHSKDVCRRMAERTTEIKLLTETEAWMLFKEISGISDDDKDVKPIAEEVAKKCGGLPLAIECIGRALVKKKKYTWDDLHRELRDSGVTNSEVFSRIKRSYERLEDDYKSLLLLCCLFTEDHEIPIEVLVRYAKGLHMFKDIDRLKQTRNRVDRIVDQLKTCYLLLSGESERHVKLHNVVRGFCLSIVTEGEHVFMSRHFGFTEWPQVDSFVHFTAISLTFIGMDQPPSNLQCPRLRLLCLRCRRHKLPDMSKVKMEDLRVLELNTFSFQSRLLLPCLRSLRTLHLDHCAFGTDTSIIEGMKELEVLSFYGSTLVTFPKEVGQLTNLKLLDLRFKKGYYHPFPSGIFSNLMKLEELYMGCYFPEEKDEAEDKDEAEQTWSTREANSLSKITTLQMCTDGIDILLQILRGLDLEKMERFSIANIDMEVSYEYGYEFQKWSRLFGIEARTLTEPSINMLLKKTEALDLRVKGSTNLVPELDKDGLNNLKELELQSPDLEYIIDATKVVMKDVLKNLESLLLSGENLKGLCYGSIQPPWLCSLRSVEVRNCKAMTSVLQQSILKCLMHLQHLQVQNCEILEEAISVEQNVVDKVVDFPNLQTLKLFKLPRFKQFCSGNTVQALFNNQVSFPALEDLVVNSVHCPQLILGEDMPNGSLHKLGRIEINGCVGVTCIAKADSVKLLQNLMQSNVFNCPNVKVIFDMPEGLYSRERLVLLPRLDDIWLKGLPKLESIWRIPQGVQAFQSLRGLTAQGCGRLEYLLSPRSAKMLVSLERLDVWYCDSMEEIIGGGEEGEGEGETIDNIIQEFVFPKLRSMDLYNLSKLASIWRMVPKGIQAFHNLRVLTVWKCERLKYLLSSPLAKMLVGLEELTIGGCESMEEIMGVEEEEGEGEVNNELPRLRSIRLSDLKKLKSFSPRTNNVLIFPSLTELNIRNCPHLKKFSYGKLSAPKLERVGLGVKDVVPIDIKDQVISQVEFDESI</sequence>
<reference evidence="2" key="1">
    <citation type="journal article" date="2023" name="Nat. Plants">
        <title>Single-cell RNA sequencing provides a high-resolution roadmap for understanding the multicellular compartmentation of specialized metabolism.</title>
        <authorList>
            <person name="Sun S."/>
            <person name="Shen X."/>
            <person name="Li Y."/>
            <person name="Li Y."/>
            <person name="Wang S."/>
            <person name="Li R."/>
            <person name="Zhang H."/>
            <person name="Shen G."/>
            <person name="Guo B."/>
            <person name="Wei J."/>
            <person name="Xu J."/>
            <person name="St-Pierre B."/>
            <person name="Chen S."/>
            <person name="Sun C."/>
        </authorList>
    </citation>
    <scope>NUCLEOTIDE SEQUENCE [LARGE SCALE GENOMIC DNA]</scope>
</reference>
<proteinExistence type="predicted"/>
<protein>
    <submittedName>
        <fullName evidence="1">Uncharacterized protein</fullName>
    </submittedName>
</protein>